<keyword evidence="4" id="KW-0378">Hydrolase</keyword>
<feature type="domain" description="Beta-Casp" evidence="8">
    <location>
        <begin position="301"/>
        <end position="427"/>
    </location>
</feature>
<evidence type="ECO:0000259" key="7">
    <source>
        <dbReference type="SMART" id="SM00849"/>
    </source>
</evidence>
<comment type="caution">
    <text evidence="9">The sequence shown here is derived from an EMBL/GenBank/DDBJ whole genome shotgun (WGS) entry which is preliminary data.</text>
</comment>
<evidence type="ECO:0000256" key="1">
    <source>
        <dbReference type="ARBA" id="ARBA00004123"/>
    </source>
</evidence>
<gene>
    <name evidence="9" type="ORF">cyc_02871</name>
</gene>
<feature type="domain" description="Metallo-beta-lactamase" evidence="7">
    <location>
        <begin position="75"/>
        <end position="281"/>
    </location>
</feature>
<evidence type="ECO:0000259" key="8">
    <source>
        <dbReference type="SMART" id="SM01027"/>
    </source>
</evidence>
<dbReference type="Pfam" id="PF07521">
    <property type="entry name" value="RMMBL"/>
    <property type="match status" value="1"/>
</dbReference>
<dbReference type="EMBL" id="JROU02001115">
    <property type="protein sequence ID" value="OEH77351.1"/>
    <property type="molecule type" value="Genomic_DNA"/>
</dbReference>
<feature type="region of interest" description="Disordered" evidence="6">
    <location>
        <begin position="823"/>
        <end position="852"/>
    </location>
</feature>
<evidence type="ECO:0000256" key="2">
    <source>
        <dbReference type="ARBA" id="ARBA00022664"/>
    </source>
</evidence>
<dbReference type="InterPro" id="IPR001279">
    <property type="entry name" value="Metallo-B-lactamas"/>
</dbReference>
<dbReference type="VEuPathDB" id="ToxoDB:LOC34619656"/>
<comment type="subcellular location">
    <subcellularLocation>
        <location evidence="1">Nucleus</location>
    </subcellularLocation>
</comment>
<feature type="region of interest" description="Disordered" evidence="6">
    <location>
        <begin position="771"/>
        <end position="794"/>
    </location>
</feature>
<dbReference type="GO" id="GO:0005847">
    <property type="term" value="C:mRNA cleavage and polyadenylation specificity factor complex"/>
    <property type="evidence" value="ECO:0007669"/>
    <property type="project" value="TreeGrafter"/>
</dbReference>
<dbReference type="VEuPathDB" id="ToxoDB:cyc_02871"/>
<dbReference type="Pfam" id="PF11718">
    <property type="entry name" value="CPSF73-100_C"/>
    <property type="match status" value="1"/>
</dbReference>
<keyword evidence="5" id="KW-0539">Nucleus</keyword>
<proteinExistence type="predicted"/>
<dbReference type="GO" id="GO:0004534">
    <property type="term" value="F:5'-3' RNA exonuclease activity"/>
    <property type="evidence" value="ECO:0007669"/>
    <property type="project" value="TreeGrafter"/>
</dbReference>
<evidence type="ECO:0000256" key="4">
    <source>
        <dbReference type="ARBA" id="ARBA00022801"/>
    </source>
</evidence>
<dbReference type="InterPro" id="IPR021718">
    <property type="entry name" value="CPSF73-100_C"/>
</dbReference>
<dbReference type="PANTHER" id="PTHR11203:SF11">
    <property type="entry name" value="CLEAVAGE AND POLYADENYLATION SPECIFICITY FACTOR SUBUNIT 3"/>
    <property type="match status" value="1"/>
</dbReference>
<dbReference type="Gene3D" id="3.40.50.10890">
    <property type="match status" value="1"/>
</dbReference>
<feature type="region of interest" description="Disordered" evidence="6">
    <location>
        <begin position="535"/>
        <end position="560"/>
    </location>
</feature>
<evidence type="ECO:0000313" key="9">
    <source>
        <dbReference type="EMBL" id="OEH77351.1"/>
    </source>
</evidence>
<dbReference type="SUPFAM" id="SSF56281">
    <property type="entry name" value="Metallo-hydrolase/oxidoreductase"/>
    <property type="match status" value="1"/>
</dbReference>
<feature type="region of interest" description="Disordered" evidence="6">
    <location>
        <begin position="568"/>
        <end position="587"/>
    </location>
</feature>
<dbReference type="GO" id="GO:0003723">
    <property type="term" value="F:RNA binding"/>
    <property type="evidence" value="ECO:0007669"/>
    <property type="project" value="TreeGrafter"/>
</dbReference>
<dbReference type="CDD" id="cd16292">
    <property type="entry name" value="CPSF3-like_MBL-fold"/>
    <property type="match status" value="1"/>
</dbReference>
<dbReference type="SMART" id="SM00849">
    <property type="entry name" value="Lactamase_B"/>
    <property type="match status" value="1"/>
</dbReference>
<evidence type="ECO:0000256" key="3">
    <source>
        <dbReference type="ARBA" id="ARBA00022722"/>
    </source>
</evidence>
<dbReference type="FunCoup" id="A0A1D3D1N0">
    <property type="interactions" value="413"/>
</dbReference>
<keyword evidence="2" id="KW-0507">mRNA processing</keyword>
<accession>A0A1D3D1N0</accession>
<dbReference type="Pfam" id="PF10996">
    <property type="entry name" value="Beta-Casp"/>
    <property type="match status" value="1"/>
</dbReference>
<sequence length="984" mass="106688">MPLQIWGGPAGAGGSSALSGSLRVEKTCSLAPGIPPVALPGGKRRVCSSTFAEASESEEDDCVHVLPLGAGCEVGRSCVVVSYRGFKIMFDCGIHPAHSGIGALPLFDGEEMHKVDVCLITHFHLDHCGALPYLLTKTAFRGRVFMTQPTRLICRLLWQDYARMGRFSEGEGGELSLFTEDDIAYTLQVVETLEFRQQVTVGPAKIACYGAGHVVGACMFVVEIGGVRMLYTGDFSREQDRHVPIAEIPDTDIHVLISESTYGVRVHEARPLRERRLLRAISDAVSRGGKVLLPVFALGRAQELLLILDDHWRSHPALQRVPIFFVSPLSAKSMAVFEAFVDLCGDELRQRALQGEKPFDLRHVHIVRSLDDIAAHIHGVTPCVLLAAPGMLQSGPSRDAFEAWGGSARNLIVLTGYTVRGTLADDVRREQEVLQLPDRQFRRRCQVEVISFSAHSDYNQTRDFIERLRVPNVVLVHGERTEMKRLQEKLLQENPALSVFTPEILQSVALRFQPNRCAIAIGSAAEGLQQLMKRKQKSQIQGSSDNSQEEEAGPEGKVNAKAVAFPPGCVEKEKEREQQEAEDKDEKEDFDALLMMQPGRQPLLVAAAEMEALTGVACASLQQQIRLPFPLPLQVLADAAADIFDAVQPLECMCLSNTGAAGSSDREAERAETSPVCCSDEQCCAFLVADCVSVQRVAQEGASRSVSSLQAPEAEGEPLAAASLANAKAAPPSRRWIEVCWNSSPTADLVADSLLFLACDLLRPTLRNPSATREALNDSPTGGTHGCKIAQDGEDSTDQTELLLLQVIQQHLEEHFGEVLLCRKRRQPPRSTSTPSQAEGLPEAAENGATGPDAYEEVPLAEVLAADGAVEGLCLTFYTAAEQTATAANPTATADPPQAATAKPEEEDAAAAGVAVTCKETAVKGEARETTPLKPPQATGGCSVHVCVDFFERQVHCTDASVQERVRSMVSRVEKAFLPLDFPY</sequence>
<dbReference type="SMART" id="SM01027">
    <property type="entry name" value="Beta-Casp"/>
    <property type="match status" value="1"/>
</dbReference>
<dbReference type="GO" id="GO:0006398">
    <property type="term" value="P:mRNA 3'-end processing by stem-loop binding and cleavage"/>
    <property type="evidence" value="ECO:0007669"/>
    <property type="project" value="TreeGrafter"/>
</dbReference>
<dbReference type="AlphaFoldDB" id="A0A1D3D1N0"/>
<feature type="compositionally biased region" description="Basic and acidic residues" evidence="6">
    <location>
        <begin position="570"/>
        <end position="581"/>
    </location>
</feature>
<name>A0A1D3D1N0_9EIME</name>
<reference evidence="9 10" key="1">
    <citation type="journal article" date="2016" name="BMC Genomics">
        <title>Comparative genomics reveals Cyclospora cayetanensis possesses coccidia-like metabolism and invasion components but unique surface antigens.</title>
        <authorList>
            <person name="Liu S."/>
            <person name="Wang L."/>
            <person name="Zheng H."/>
            <person name="Xu Z."/>
            <person name="Roellig D.M."/>
            <person name="Li N."/>
            <person name="Frace M.A."/>
            <person name="Tang K."/>
            <person name="Arrowood M.J."/>
            <person name="Moss D.M."/>
            <person name="Zhang L."/>
            <person name="Feng Y."/>
            <person name="Xiao L."/>
        </authorList>
    </citation>
    <scope>NUCLEOTIDE SEQUENCE [LARGE SCALE GENOMIC DNA]</scope>
    <source>
        <strain evidence="9 10">CHN_HEN01</strain>
    </source>
</reference>
<dbReference type="Proteomes" id="UP000095192">
    <property type="component" value="Unassembled WGS sequence"/>
</dbReference>
<dbReference type="Pfam" id="PF16661">
    <property type="entry name" value="Lactamase_B_6"/>
    <property type="match status" value="1"/>
</dbReference>
<dbReference type="Gene3D" id="3.60.15.10">
    <property type="entry name" value="Ribonuclease Z/Hydroxyacylglutathione hydrolase-like"/>
    <property type="match status" value="1"/>
</dbReference>
<dbReference type="InParanoid" id="A0A1D3D1N0"/>
<dbReference type="GO" id="GO:0004521">
    <property type="term" value="F:RNA endonuclease activity"/>
    <property type="evidence" value="ECO:0007669"/>
    <property type="project" value="TreeGrafter"/>
</dbReference>
<keyword evidence="3" id="KW-0540">Nuclease</keyword>
<dbReference type="InterPro" id="IPR050698">
    <property type="entry name" value="MBL"/>
</dbReference>
<evidence type="ECO:0000313" key="10">
    <source>
        <dbReference type="Proteomes" id="UP000095192"/>
    </source>
</evidence>
<dbReference type="InterPro" id="IPR036866">
    <property type="entry name" value="RibonucZ/Hydroxyglut_hydro"/>
</dbReference>
<dbReference type="InterPro" id="IPR022712">
    <property type="entry name" value="Beta_Casp"/>
</dbReference>
<organism evidence="9 10">
    <name type="scientific">Cyclospora cayetanensis</name>
    <dbReference type="NCBI Taxonomy" id="88456"/>
    <lineage>
        <taxon>Eukaryota</taxon>
        <taxon>Sar</taxon>
        <taxon>Alveolata</taxon>
        <taxon>Apicomplexa</taxon>
        <taxon>Conoidasida</taxon>
        <taxon>Coccidia</taxon>
        <taxon>Eucoccidiorida</taxon>
        <taxon>Eimeriorina</taxon>
        <taxon>Eimeriidae</taxon>
        <taxon>Cyclospora</taxon>
    </lineage>
</organism>
<evidence type="ECO:0000256" key="6">
    <source>
        <dbReference type="SAM" id="MobiDB-lite"/>
    </source>
</evidence>
<protein>
    <submittedName>
        <fullName evidence="9">Cleavage and polyadenylation specifity factor protein</fullName>
    </submittedName>
</protein>
<keyword evidence="10" id="KW-1185">Reference proteome</keyword>
<dbReference type="PANTHER" id="PTHR11203">
    <property type="entry name" value="CLEAVAGE AND POLYADENYLATION SPECIFICITY FACTOR FAMILY MEMBER"/>
    <property type="match status" value="1"/>
</dbReference>
<evidence type="ECO:0000256" key="5">
    <source>
        <dbReference type="ARBA" id="ARBA00023242"/>
    </source>
</evidence>
<dbReference type="InterPro" id="IPR011108">
    <property type="entry name" value="RMMBL"/>
</dbReference>